<accession>A0A0E9QY21</accession>
<organism evidence="1">
    <name type="scientific">Anguilla anguilla</name>
    <name type="common">European freshwater eel</name>
    <name type="synonym">Muraena anguilla</name>
    <dbReference type="NCBI Taxonomy" id="7936"/>
    <lineage>
        <taxon>Eukaryota</taxon>
        <taxon>Metazoa</taxon>
        <taxon>Chordata</taxon>
        <taxon>Craniata</taxon>
        <taxon>Vertebrata</taxon>
        <taxon>Euteleostomi</taxon>
        <taxon>Actinopterygii</taxon>
        <taxon>Neopterygii</taxon>
        <taxon>Teleostei</taxon>
        <taxon>Anguilliformes</taxon>
        <taxon>Anguillidae</taxon>
        <taxon>Anguilla</taxon>
    </lineage>
</organism>
<evidence type="ECO:0000313" key="1">
    <source>
        <dbReference type="EMBL" id="JAH21160.1"/>
    </source>
</evidence>
<name>A0A0E9QY21_ANGAN</name>
<sequence length="57" mass="6567">MNELMGKPDNSMQIIVFMLWRGFRLAQRSLGLTVHSSSSHYELLLSSHAIIHNRTKL</sequence>
<reference evidence="1" key="1">
    <citation type="submission" date="2014-11" db="EMBL/GenBank/DDBJ databases">
        <authorList>
            <person name="Amaro Gonzalez C."/>
        </authorList>
    </citation>
    <scope>NUCLEOTIDE SEQUENCE</scope>
</reference>
<dbReference type="AlphaFoldDB" id="A0A0E9QY21"/>
<protein>
    <submittedName>
        <fullName evidence="1">Uncharacterized protein</fullName>
    </submittedName>
</protein>
<dbReference type="EMBL" id="GBXM01087417">
    <property type="protein sequence ID" value="JAH21160.1"/>
    <property type="molecule type" value="Transcribed_RNA"/>
</dbReference>
<reference evidence="1" key="2">
    <citation type="journal article" date="2015" name="Fish Shellfish Immunol.">
        <title>Early steps in the European eel (Anguilla anguilla)-Vibrio vulnificus interaction in the gills: Role of the RtxA13 toxin.</title>
        <authorList>
            <person name="Callol A."/>
            <person name="Pajuelo D."/>
            <person name="Ebbesson L."/>
            <person name="Teles M."/>
            <person name="MacKenzie S."/>
            <person name="Amaro C."/>
        </authorList>
    </citation>
    <scope>NUCLEOTIDE SEQUENCE</scope>
</reference>
<proteinExistence type="predicted"/>